<accession>A0A414NX52</accession>
<dbReference type="OrthoDB" id="1669658at2"/>
<evidence type="ECO:0000313" key="3">
    <source>
        <dbReference type="EMBL" id="RHF51799.1"/>
    </source>
</evidence>
<dbReference type="Proteomes" id="UP000283442">
    <property type="component" value="Unassembled WGS sequence"/>
</dbReference>
<dbReference type="EMBL" id="QRHE01000005">
    <property type="protein sequence ID" value="RHF51799.1"/>
    <property type="molecule type" value="Genomic_DNA"/>
</dbReference>
<sequence length="194" mass="21419">MVSIIMKIPLREKRQGVVEYALLLAFVVIIGAALYTSGLANSVKTVFDMASMGISNPEKAQDMAYANRMAEMLKKAIRFKKIELSDGSYVIIYAQSKPNPNYNGQNVNGSGTVGYGGFQNMWNTLSGYDETAAKEASVHQSGIDWYGVKVEKNKGSDTYKITYVEGSGYSNDSHTRFDDSHPSDSRVLEESWTP</sequence>
<evidence type="ECO:0000256" key="1">
    <source>
        <dbReference type="SAM" id="MobiDB-lite"/>
    </source>
</evidence>
<keyword evidence="2" id="KW-0812">Transmembrane</keyword>
<dbReference type="AlphaFoldDB" id="A0A414NX52"/>
<gene>
    <name evidence="3" type="ORF">DW674_06130</name>
</gene>
<evidence type="ECO:0000256" key="2">
    <source>
        <dbReference type="SAM" id="Phobius"/>
    </source>
</evidence>
<protein>
    <submittedName>
        <fullName evidence="3">Uncharacterized protein</fullName>
    </submittedName>
</protein>
<organism evidence="3 4">
    <name type="scientific">Mitsuokella multacida</name>
    <dbReference type="NCBI Taxonomy" id="52226"/>
    <lineage>
        <taxon>Bacteria</taxon>
        <taxon>Bacillati</taxon>
        <taxon>Bacillota</taxon>
        <taxon>Negativicutes</taxon>
        <taxon>Selenomonadales</taxon>
        <taxon>Selenomonadaceae</taxon>
        <taxon>Mitsuokella</taxon>
    </lineage>
</organism>
<keyword evidence="2" id="KW-1133">Transmembrane helix</keyword>
<proteinExistence type="predicted"/>
<feature type="transmembrane region" description="Helical" evidence="2">
    <location>
        <begin position="20"/>
        <end position="40"/>
    </location>
</feature>
<reference evidence="3 4" key="1">
    <citation type="submission" date="2018-08" db="EMBL/GenBank/DDBJ databases">
        <title>A genome reference for cultivated species of the human gut microbiota.</title>
        <authorList>
            <person name="Zou Y."/>
            <person name="Xue W."/>
            <person name="Luo G."/>
        </authorList>
    </citation>
    <scope>NUCLEOTIDE SEQUENCE [LARGE SCALE GENOMIC DNA]</scope>
    <source>
        <strain evidence="3 4">AM25-21AC</strain>
    </source>
</reference>
<name>A0A414NX52_9FIRM</name>
<feature type="region of interest" description="Disordered" evidence="1">
    <location>
        <begin position="168"/>
        <end position="194"/>
    </location>
</feature>
<comment type="caution">
    <text evidence="3">The sequence shown here is derived from an EMBL/GenBank/DDBJ whole genome shotgun (WGS) entry which is preliminary data.</text>
</comment>
<evidence type="ECO:0000313" key="4">
    <source>
        <dbReference type="Proteomes" id="UP000283442"/>
    </source>
</evidence>
<keyword evidence="2" id="KW-0472">Membrane</keyword>
<feature type="compositionally biased region" description="Basic and acidic residues" evidence="1">
    <location>
        <begin position="173"/>
        <end position="194"/>
    </location>
</feature>